<dbReference type="AlphaFoldDB" id="A0A9E9NU75"/>
<protein>
    <submittedName>
        <fullName evidence="1">Uncharacterized protein</fullName>
    </submittedName>
</protein>
<accession>A0A9E9NU75</accession>
<evidence type="ECO:0000313" key="1">
    <source>
        <dbReference type="EMBL" id="WAV92041.1"/>
    </source>
</evidence>
<proteinExistence type="predicted"/>
<dbReference type="RefSeq" id="WP_269316322.1">
    <property type="nucleotide sequence ID" value="NZ_CP098251.1"/>
</dbReference>
<organism evidence="1">
    <name type="scientific">Oxalobacter aliiformigenes</name>
    <dbReference type="NCBI Taxonomy" id="2946593"/>
    <lineage>
        <taxon>Bacteria</taxon>
        <taxon>Pseudomonadati</taxon>
        <taxon>Pseudomonadota</taxon>
        <taxon>Betaproteobacteria</taxon>
        <taxon>Burkholderiales</taxon>
        <taxon>Oxalobacteraceae</taxon>
        <taxon>Oxalobacter</taxon>
    </lineage>
</organism>
<dbReference type="Proteomes" id="UP001164819">
    <property type="component" value="Chromosome"/>
</dbReference>
<name>A0A9E9NU75_9BURK</name>
<dbReference type="EMBL" id="CP098251">
    <property type="protein sequence ID" value="WAV92041.1"/>
    <property type="molecule type" value="Genomic_DNA"/>
</dbReference>
<reference evidence="1" key="1">
    <citation type="journal article" date="2022" name="Front. Microbiol.">
        <title>New perspectives on an old grouping: The genomic and phenotypic variability of Oxalobacter formigenes and the implications for calcium oxalate stone prevention.</title>
        <authorList>
            <person name="Chmiel J.A."/>
            <person name="Carr C."/>
            <person name="Stuivenberg G.A."/>
            <person name="Venema R."/>
            <person name="Chanyi R.M."/>
            <person name="Al K.F."/>
            <person name="Giguere D."/>
            <person name="Say H."/>
            <person name="Akouris P.P."/>
            <person name="Dominguez Romero S.A."/>
            <person name="Kwong A."/>
            <person name="Tai V."/>
            <person name="Koval S.F."/>
            <person name="Razvi H."/>
            <person name="Bjazevic J."/>
            <person name="Burton J.P."/>
        </authorList>
    </citation>
    <scope>NUCLEOTIDE SEQUENCE</scope>
    <source>
        <strain evidence="1">OxK</strain>
    </source>
</reference>
<gene>
    <name evidence="1" type="ORF">NB646_04820</name>
</gene>
<sequence>MFTRLVLLVASQCEPPESRAGQQNDSQYRENASDMVDMELPETEFFLARITRDDAGNRITGNREENIDTDKSV</sequence>